<feature type="transmembrane region" description="Helical" evidence="3">
    <location>
        <begin position="307"/>
        <end position="329"/>
    </location>
</feature>
<name>A0A1Y1X896_9FUNG</name>
<dbReference type="Gene3D" id="2.40.40.10">
    <property type="entry name" value="RlpA-like domain"/>
    <property type="match status" value="1"/>
</dbReference>
<dbReference type="Pfam" id="PF03330">
    <property type="entry name" value="DPBB_1"/>
    <property type="match status" value="1"/>
</dbReference>
<organism evidence="6 7">
    <name type="scientific">Anaeromyces robustus</name>
    <dbReference type="NCBI Taxonomy" id="1754192"/>
    <lineage>
        <taxon>Eukaryota</taxon>
        <taxon>Fungi</taxon>
        <taxon>Fungi incertae sedis</taxon>
        <taxon>Chytridiomycota</taxon>
        <taxon>Chytridiomycota incertae sedis</taxon>
        <taxon>Neocallimastigomycetes</taxon>
        <taxon>Neocallimastigales</taxon>
        <taxon>Neocallimastigaceae</taxon>
        <taxon>Anaeromyces</taxon>
    </lineage>
</organism>
<dbReference type="EMBL" id="MCFG01000106">
    <property type="protein sequence ID" value="ORX81967.1"/>
    <property type="molecule type" value="Genomic_DNA"/>
</dbReference>
<dbReference type="InterPro" id="IPR009009">
    <property type="entry name" value="RlpA-like_DPBB"/>
</dbReference>
<dbReference type="AlphaFoldDB" id="A0A1Y1X896"/>
<dbReference type="Proteomes" id="UP000193944">
    <property type="component" value="Unassembled WGS sequence"/>
</dbReference>
<dbReference type="OrthoDB" id="623670at2759"/>
<evidence type="ECO:0000256" key="1">
    <source>
        <dbReference type="ARBA" id="ARBA00022729"/>
    </source>
</evidence>
<sequence>MKLIYFSLLFAFFITLINADGKSYHATFYGGSDDGNSERNPSCYHDMKKPDTDYYAAVGTLYDSKLCGSYAVVMGVERDSKHDGKYDGKMVKVKIMDSCRECKDSHIDLSRDAFAYIRDHNKGELKIIWLAATSDGDVKRDVIYPSEVTEEFAKKVYGMSKSQFVSAFKKQALRMIKNGEKTGRFNKSDAPATTTTTRKTTTTTTATSTKQVVPTNSLPINSLPAKTVPTTASVQSAVATEVVDAPVTGISDIIIQTGQTNDTTVPDEAPIVGKTKTVDPNKTDLTDEDIKIIESQFKDKEDEPGSYTVGVLSAGLGVTGAAGIGLLYLKKKSPSKYDELKEKFPEAFNNVKRSVSRSATSIRRGLTRTKSKSNTRTNNKVSRHGDHSQENYRELPQHMFGKDGIPRYTLYDAPMNNFPETSIRM</sequence>
<keyword evidence="1 4" id="KW-0732">Signal</keyword>
<protein>
    <recommendedName>
        <fullName evidence="5">RlpA-like protein double-psi beta-barrel domain-containing protein</fullName>
    </recommendedName>
</protein>
<keyword evidence="3" id="KW-0812">Transmembrane</keyword>
<accession>A0A1Y1X896</accession>
<dbReference type="PANTHER" id="PTHR31836">
    <property type="match status" value="1"/>
</dbReference>
<feature type="chain" id="PRO_5012734049" description="RlpA-like protein double-psi beta-barrel domain-containing protein" evidence="4">
    <location>
        <begin position="20"/>
        <end position="425"/>
    </location>
</feature>
<feature type="region of interest" description="Disordered" evidence="2">
    <location>
        <begin position="182"/>
        <end position="205"/>
    </location>
</feature>
<feature type="region of interest" description="Disordered" evidence="2">
    <location>
        <begin position="355"/>
        <end position="392"/>
    </location>
</feature>
<dbReference type="InterPro" id="IPR051477">
    <property type="entry name" value="Expansin_CellWall"/>
</dbReference>
<feature type="compositionally biased region" description="Low complexity" evidence="2">
    <location>
        <begin position="193"/>
        <end position="205"/>
    </location>
</feature>
<comment type="caution">
    <text evidence="6">The sequence shown here is derived from an EMBL/GenBank/DDBJ whole genome shotgun (WGS) entry which is preliminary data.</text>
</comment>
<gene>
    <name evidence="6" type="ORF">BCR32DRAFT_292939</name>
</gene>
<keyword evidence="3" id="KW-0472">Membrane</keyword>
<evidence type="ECO:0000256" key="2">
    <source>
        <dbReference type="SAM" id="MobiDB-lite"/>
    </source>
</evidence>
<feature type="domain" description="RlpA-like protein double-psi beta-barrel" evidence="5">
    <location>
        <begin position="84"/>
        <end position="127"/>
    </location>
</feature>
<evidence type="ECO:0000313" key="7">
    <source>
        <dbReference type="Proteomes" id="UP000193944"/>
    </source>
</evidence>
<dbReference type="InterPro" id="IPR036908">
    <property type="entry name" value="RlpA-like_sf"/>
</dbReference>
<evidence type="ECO:0000313" key="6">
    <source>
        <dbReference type="EMBL" id="ORX81967.1"/>
    </source>
</evidence>
<dbReference type="PANTHER" id="PTHR31836:SF28">
    <property type="entry name" value="SRCR DOMAIN-CONTAINING PROTEIN-RELATED"/>
    <property type="match status" value="1"/>
</dbReference>
<feature type="compositionally biased region" description="Basic and acidic residues" evidence="2">
    <location>
        <begin position="383"/>
        <end position="392"/>
    </location>
</feature>
<proteinExistence type="predicted"/>
<reference evidence="6 7" key="2">
    <citation type="submission" date="2016-08" db="EMBL/GenBank/DDBJ databases">
        <title>Pervasive Adenine N6-methylation of Active Genes in Fungi.</title>
        <authorList>
            <consortium name="DOE Joint Genome Institute"/>
            <person name="Mondo S.J."/>
            <person name="Dannebaum R.O."/>
            <person name="Kuo R.C."/>
            <person name="Labutti K."/>
            <person name="Haridas S."/>
            <person name="Kuo A."/>
            <person name="Salamov A."/>
            <person name="Ahrendt S.R."/>
            <person name="Lipzen A."/>
            <person name="Sullivan W."/>
            <person name="Andreopoulos W.B."/>
            <person name="Clum A."/>
            <person name="Lindquist E."/>
            <person name="Daum C."/>
            <person name="Ramamoorthy G.K."/>
            <person name="Gryganskyi A."/>
            <person name="Culley D."/>
            <person name="Magnuson J.K."/>
            <person name="James T.Y."/>
            <person name="O'Malley M.A."/>
            <person name="Stajich J.E."/>
            <person name="Spatafora J.W."/>
            <person name="Visel A."/>
            <person name="Grigoriev I.V."/>
        </authorList>
    </citation>
    <scope>NUCLEOTIDE SEQUENCE [LARGE SCALE GENOMIC DNA]</scope>
    <source>
        <strain evidence="6 7">S4</strain>
    </source>
</reference>
<keyword evidence="3" id="KW-1133">Transmembrane helix</keyword>
<feature type="signal peptide" evidence="4">
    <location>
        <begin position="1"/>
        <end position="19"/>
    </location>
</feature>
<evidence type="ECO:0000256" key="3">
    <source>
        <dbReference type="SAM" id="Phobius"/>
    </source>
</evidence>
<keyword evidence="7" id="KW-1185">Reference proteome</keyword>
<evidence type="ECO:0000259" key="5">
    <source>
        <dbReference type="Pfam" id="PF03330"/>
    </source>
</evidence>
<dbReference type="SUPFAM" id="SSF50685">
    <property type="entry name" value="Barwin-like endoglucanases"/>
    <property type="match status" value="1"/>
</dbReference>
<reference evidence="6 7" key="1">
    <citation type="submission" date="2016-08" db="EMBL/GenBank/DDBJ databases">
        <title>A Parts List for Fungal Cellulosomes Revealed by Comparative Genomics.</title>
        <authorList>
            <consortium name="DOE Joint Genome Institute"/>
            <person name="Haitjema C.H."/>
            <person name="Gilmore S.P."/>
            <person name="Henske J.K."/>
            <person name="Solomon K.V."/>
            <person name="De Groot R."/>
            <person name="Kuo A."/>
            <person name="Mondo S.J."/>
            <person name="Salamov A.A."/>
            <person name="Labutti K."/>
            <person name="Zhao Z."/>
            <person name="Chiniquy J."/>
            <person name="Barry K."/>
            <person name="Brewer H.M."/>
            <person name="Purvine S.O."/>
            <person name="Wright A.T."/>
            <person name="Boxma B."/>
            <person name="Van Alen T."/>
            <person name="Hackstein J.H."/>
            <person name="Baker S.E."/>
            <person name="Grigoriev I.V."/>
            <person name="O'Malley M.A."/>
        </authorList>
    </citation>
    <scope>NUCLEOTIDE SEQUENCE [LARGE SCALE GENOMIC DNA]</scope>
    <source>
        <strain evidence="6 7">S4</strain>
    </source>
</reference>
<evidence type="ECO:0000256" key="4">
    <source>
        <dbReference type="SAM" id="SignalP"/>
    </source>
</evidence>